<protein>
    <submittedName>
        <fullName evidence="1">Uncharacterized protein</fullName>
    </submittedName>
</protein>
<organism evidence="1 2">
    <name type="scientific">Citrullus colocynthis</name>
    <name type="common">colocynth</name>
    <dbReference type="NCBI Taxonomy" id="252529"/>
    <lineage>
        <taxon>Eukaryota</taxon>
        <taxon>Viridiplantae</taxon>
        <taxon>Streptophyta</taxon>
        <taxon>Embryophyta</taxon>
        <taxon>Tracheophyta</taxon>
        <taxon>Spermatophyta</taxon>
        <taxon>Magnoliopsida</taxon>
        <taxon>eudicotyledons</taxon>
        <taxon>Gunneridae</taxon>
        <taxon>Pentapetalae</taxon>
        <taxon>rosids</taxon>
        <taxon>fabids</taxon>
        <taxon>Cucurbitales</taxon>
        <taxon>Cucurbitaceae</taxon>
        <taxon>Benincaseae</taxon>
        <taxon>Citrullus</taxon>
    </lineage>
</organism>
<accession>A0ABP0XZB5</accession>
<evidence type="ECO:0000313" key="2">
    <source>
        <dbReference type="Proteomes" id="UP001642487"/>
    </source>
</evidence>
<keyword evidence="2" id="KW-1185">Reference proteome</keyword>
<name>A0ABP0XZB5_9ROSI</name>
<reference evidence="1 2" key="1">
    <citation type="submission" date="2024-03" db="EMBL/GenBank/DDBJ databases">
        <authorList>
            <person name="Gkanogiannis A."/>
            <person name="Becerra Lopez-Lavalle L."/>
        </authorList>
    </citation>
    <scope>NUCLEOTIDE SEQUENCE [LARGE SCALE GENOMIC DNA]</scope>
</reference>
<sequence length="121" mass="14098">MFNGHLNYVGLRILLLSEFANVYCFLHLIKVVCHGNYKNISHIHGTCWKRLRLLEQKNIPIFVAEFELIWPNFVDSMEEFRFLFSVKKFHTEIFAFVPAGGGSGQCGRMSFSFWPTIVHGR</sequence>
<evidence type="ECO:0000313" key="1">
    <source>
        <dbReference type="EMBL" id="CAK9312053.1"/>
    </source>
</evidence>
<proteinExistence type="predicted"/>
<dbReference type="Proteomes" id="UP001642487">
    <property type="component" value="Chromosome 10"/>
</dbReference>
<dbReference type="EMBL" id="OZ021744">
    <property type="protein sequence ID" value="CAK9312053.1"/>
    <property type="molecule type" value="Genomic_DNA"/>
</dbReference>
<gene>
    <name evidence="1" type="ORF">CITCOLO1_LOCUS3729</name>
</gene>